<feature type="compositionally biased region" description="Gly residues" evidence="1">
    <location>
        <begin position="266"/>
        <end position="276"/>
    </location>
</feature>
<proteinExistence type="predicted"/>
<evidence type="ECO:0000313" key="2">
    <source>
        <dbReference type="EMBL" id="CAD9992264.1"/>
    </source>
</evidence>
<dbReference type="EMBL" id="HBHT01038368">
    <property type="protein sequence ID" value="CAD9992264.1"/>
    <property type="molecule type" value="Transcribed_RNA"/>
</dbReference>
<name>A0A7S3DXF6_9STRA</name>
<accession>A0A7S3DXF6</accession>
<reference evidence="2" key="1">
    <citation type="submission" date="2021-01" db="EMBL/GenBank/DDBJ databases">
        <authorList>
            <person name="Corre E."/>
            <person name="Pelletier E."/>
            <person name="Niang G."/>
            <person name="Scheremetjew M."/>
            <person name="Finn R."/>
            <person name="Kale V."/>
            <person name="Holt S."/>
            <person name="Cochrane G."/>
            <person name="Meng A."/>
            <person name="Brown T."/>
            <person name="Cohen L."/>
        </authorList>
    </citation>
    <scope>NUCLEOTIDE SEQUENCE</scope>
    <source>
        <strain evidence="2">CCMP125</strain>
    </source>
</reference>
<evidence type="ECO:0000256" key="1">
    <source>
        <dbReference type="SAM" id="MobiDB-lite"/>
    </source>
</evidence>
<dbReference type="AlphaFoldDB" id="A0A7S3DXF6"/>
<feature type="compositionally biased region" description="Acidic residues" evidence="1">
    <location>
        <begin position="304"/>
        <end position="316"/>
    </location>
</feature>
<gene>
    <name evidence="2" type="ORF">APAL1065_LOCUS25788</name>
</gene>
<feature type="region of interest" description="Disordered" evidence="1">
    <location>
        <begin position="260"/>
        <end position="316"/>
    </location>
</feature>
<organism evidence="2">
    <name type="scientific">Entomoneis paludosa</name>
    <dbReference type="NCBI Taxonomy" id="265537"/>
    <lineage>
        <taxon>Eukaryota</taxon>
        <taxon>Sar</taxon>
        <taxon>Stramenopiles</taxon>
        <taxon>Ochrophyta</taxon>
        <taxon>Bacillariophyta</taxon>
        <taxon>Bacillariophyceae</taxon>
        <taxon>Bacillariophycidae</taxon>
        <taxon>Entomoneidaceae</taxon>
        <taxon>Entomoneis</taxon>
    </lineage>
</organism>
<sequence>MVRHIPGNQNTSMYIPLNAATSVEITGDRYLHGWIQHRFESMGNPSYNVVARARQFSSFLMVIGNMAGKDKLSPKHAIILQNKDEVLIPLLNEVLPTAKEFKDAISSLSPEQQAFAKAYRGMQLESSVFGVCIIQLKPQLEKLLGLPSGALTKEIQLTQDLMSLFVDYQIPSDLLSYDGDAASNMAAKLETVKAHVKAVVDVVDAAKEKELLEEERKKEMREAQSAIPSPPSGGMFGAPSPQYAAAAFGSAPTNFSFGGPPAAPRAGGGGGSGLFGGQINTVLPPLTNPPSLVALSDQTNKQEESEETSPEEMEDGELVDTDDFTLIPKVLDGKIEKLDQDNSLRSTILKAGTGWSRRRQENLLTKAQSKPLASSAVEEEKNKAFDLLDALSRSGTLSIDCSELHVVVALSHCFENDVMGTVIQDNINPIEKVERSSIIVASTIHDEPSQILLSGNSHVKRLGAAFPALFVDED</sequence>
<protein>
    <submittedName>
        <fullName evidence="2">Uncharacterized protein</fullName>
    </submittedName>
</protein>